<dbReference type="InterPro" id="IPR005959">
    <property type="entry name" value="Fumarylacetoacetase"/>
</dbReference>
<keyword evidence="17" id="KW-1185">Reference proteome</keyword>
<dbReference type="NCBIfam" id="TIGR01266">
    <property type="entry name" value="fum_ac_acetase"/>
    <property type="match status" value="1"/>
</dbReference>
<dbReference type="OrthoDB" id="2273115at2"/>
<dbReference type="SUPFAM" id="SSF63433">
    <property type="entry name" value="Fumarylacetoacetate hydrolase, FAH, N-terminal domain"/>
    <property type="match status" value="1"/>
</dbReference>
<evidence type="ECO:0000313" key="16">
    <source>
        <dbReference type="EMBL" id="PKW27100.1"/>
    </source>
</evidence>
<feature type="binding site" evidence="12">
    <location>
        <position position="343"/>
    </location>
    <ligand>
        <name>substrate</name>
    </ligand>
</feature>
<dbReference type="FunFam" id="3.90.850.10:FF:000011">
    <property type="entry name" value="Fumarylacetoacetase"/>
    <property type="match status" value="1"/>
</dbReference>
<feature type="binding site" evidence="12">
    <location>
        <position position="122"/>
    </location>
    <ligand>
        <name>substrate</name>
    </ligand>
</feature>
<feature type="binding site" evidence="12">
    <location>
        <position position="136"/>
    </location>
    <ligand>
        <name>substrate</name>
    </ligand>
</feature>
<feature type="binding site" evidence="13">
    <location>
        <position position="251"/>
    </location>
    <ligand>
        <name>Mg(2+)</name>
        <dbReference type="ChEBI" id="CHEBI:18420"/>
    </ligand>
</feature>
<feature type="binding site" evidence="13">
    <location>
        <position position="227"/>
    </location>
    <ligand>
        <name>Ca(2+)</name>
        <dbReference type="ChEBI" id="CHEBI:29108"/>
    </ligand>
</feature>
<dbReference type="RefSeq" id="WP_101395574.1">
    <property type="nucleotide sequence ID" value="NZ_PJNE01000001.1"/>
</dbReference>
<dbReference type="GO" id="GO:0004334">
    <property type="term" value="F:fumarylacetoacetase activity"/>
    <property type="evidence" value="ECO:0007669"/>
    <property type="project" value="UniProtKB-EC"/>
</dbReference>
<feature type="domain" description="Fumarylacetoacetase N-terminal" evidence="15">
    <location>
        <begin position="15"/>
        <end position="112"/>
    </location>
</feature>
<keyword evidence="10" id="KW-0585">Phenylalanine catabolism</keyword>
<feature type="binding site" evidence="13">
    <location>
        <position position="193"/>
    </location>
    <ligand>
        <name>Ca(2+)</name>
        <dbReference type="ChEBI" id="CHEBI:29108"/>
    </ligand>
</feature>
<gene>
    <name evidence="16" type="ORF">ATL31_1935</name>
</gene>
<evidence type="ECO:0000256" key="5">
    <source>
        <dbReference type="ARBA" id="ARBA00022723"/>
    </source>
</evidence>
<dbReference type="GO" id="GO:0046872">
    <property type="term" value="F:metal ion binding"/>
    <property type="evidence" value="ECO:0007669"/>
    <property type="project" value="UniProtKB-KW"/>
</dbReference>
<accession>A0A2N3YJS6</accession>
<evidence type="ECO:0000256" key="10">
    <source>
        <dbReference type="ARBA" id="ARBA00023232"/>
    </source>
</evidence>
<sequence length="410" mass="44073">MTWLDLPADHPFGLHNLPYGVFSVADEGDDAVRRVGVRVGDHVLDLAACAEQAGMESAAVWRGGSLDAFLAEGRPAWAAARAWLTGHLSNEEYRDCVEAHLVPVGDVRMHLPFSVADYVDFYASEHHASNVGRIFRPDSEPLTPNWKHLPIGYHGRAGTVVVSGTDIVRPSGQRKPPTEPVPTFGPSLRLDIEAELGFVVGGATRLGERVALEDADEHLFGVVLLNDWSARDIQAWEYVPLGPFLGKSFATSISPWVVTTDALRAARVPLPGQDPEPLPYLRGSGDGAGTAYGLDVHVEVEWNGTVVSRPEFRDMYWSPAQMLAHLSVNGATVRPGDLFGSGTISGPHRGTRGCFLELSWSGQEPVTLDDGGTRTFLEDGDTVVLRATAPGADGTVVGFGECVGTVRPAR</sequence>
<dbReference type="Gene3D" id="3.90.850.10">
    <property type="entry name" value="Fumarylacetoacetase-like, C-terminal domain"/>
    <property type="match status" value="1"/>
</dbReference>
<feature type="binding site" evidence="13">
    <location>
        <position position="227"/>
    </location>
    <ligand>
        <name>Mg(2+)</name>
        <dbReference type="ChEBI" id="CHEBI:18420"/>
    </ligand>
</feature>
<evidence type="ECO:0000256" key="3">
    <source>
        <dbReference type="ARBA" id="ARBA00004782"/>
    </source>
</evidence>
<dbReference type="PANTHER" id="PTHR43069:SF2">
    <property type="entry name" value="FUMARYLACETOACETASE"/>
    <property type="match status" value="1"/>
</dbReference>
<keyword evidence="6 16" id="KW-0378">Hydrolase</keyword>
<feature type="binding site" evidence="13">
    <location>
        <position position="247"/>
    </location>
    <ligand>
        <name>Mg(2+)</name>
        <dbReference type="ChEBI" id="CHEBI:18420"/>
    </ligand>
</feature>
<evidence type="ECO:0000256" key="8">
    <source>
        <dbReference type="ARBA" id="ARBA00022842"/>
    </source>
</evidence>
<dbReference type="SUPFAM" id="SSF56529">
    <property type="entry name" value="FAH"/>
    <property type="match status" value="1"/>
</dbReference>
<dbReference type="InterPro" id="IPR036663">
    <property type="entry name" value="Fumarylacetoacetase_C_sf"/>
</dbReference>
<dbReference type="Gene3D" id="2.30.30.230">
    <property type="entry name" value="Fumarylacetoacetase, N-terminal domain"/>
    <property type="match status" value="1"/>
</dbReference>
<dbReference type="EMBL" id="PJNE01000001">
    <property type="protein sequence ID" value="PKW27100.1"/>
    <property type="molecule type" value="Genomic_DNA"/>
</dbReference>
<feature type="binding site" evidence="13">
    <location>
        <position position="195"/>
    </location>
    <ligand>
        <name>Ca(2+)</name>
        <dbReference type="ChEBI" id="CHEBI:29108"/>
    </ligand>
</feature>
<comment type="caution">
    <text evidence="16">The sequence shown here is derived from an EMBL/GenBank/DDBJ whole genome shotgun (WGS) entry which is preliminary data.</text>
</comment>
<evidence type="ECO:0000256" key="7">
    <source>
        <dbReference type="ARBA" id="ARBA00022837"/>
    </source>
</evidence>
<evidence type="ECO:0000256" key="1">
    <source>
        <dbReference type="ARBA" id="ARBA00001913"/>
    </source>
</evidence>
<protein>
    <recommendedName>
        <fullName evidence="4">fumarylacetoacetase</fullName>
        <ecNumber evidence="4">3.7.1.2</ecNumber>
    </recommendedName>
</protein>
<comment type="cofactor">
    <cofactor evidence="2 13">
        <name>Mg(2+)</name>
        <dbReference type="ChEBI" id="CHEBI:18420"/>
    </cofactor>
</comment>
<evidence type="ECO:0000256" key="4">
    <source>
        <dbReference type="ARBA" id="ARBA00012094"/>
    </source>
</evidence>
<keyword evidence="9" id="KW-0828">Tyrosine catabolism</keyword>
<feature type="active site" description="Proton acceptor" evidence="11">
    <location>
        <position position="127"/>
    </location>
</feature>
<feature type="binding site" evidence="12">
    <location>
        <position position="238"/>
    </location>
    <ligand>
        <name>substrate</name>
    </ligand>
</feature>
<comment type="cofactor">
    <cofactor evidence="1 13">
        <name>Ca(2+)</name>
        <dbReference type="ChEBI" id="CHEBI:29108"/>
    </cofactor>
</comment>
<dbReference type="InterPro" id="IPR036462">
    <property type="entry name" value="Fumarylacetoacetase_N_sf"/>
</dbReference>
<dbReference type="PANTHER" id="PTHR43069">
    <property type="entry name" value="FUMARYLACETOACETASE"/>
    <property type="match status" value="1"/>
</dbReference>
<comment type="pathway">
    <text evidence="3">Amino-acid degradation; L-phenylalanine degradation; acetoacetate and fumarate from L-phenylalanine: step 6/6.</text>
</comment>
<dbReference type="Pfam" id="PF01557">
    <property type="entry name" value="FAA_hydrolase"/>
    <property type="match status" value="1"/>
</dbReference>
<dbReference type="InterPro" id="IPR015377">
    <property type="entry name" value="Fumarylacetoacetase_N"/>
</dbReference>
<proteinExistence type="predicted"/>
<dbReference type="EC" id="3.7.1.2" evidence="4"/>
<keyword evidence="8 13" id="KW-0460">Magnesium</keyword>
<dbReference type="InterPro" id="IPR011234">
    <property type="entry name" value="Fumarylacetoacetase-like_C"/>
</dbReference>
<feature type="binding site" evidence="13">
    <location>
        <position position="120"/>
    </location>
    <ligand>
        <name>Ca(2+)</name>
        <dbReference type="ChEBI" id="CHEBI:29108"/>
    </ligand>
</feature>
<evidence type="ECO:0000259" key="15">
    <source>
        <dbReference type="Pfam" id="PF09298"/>
    </source>
</evidence>
<evidence type="ECO:0000256" key="6">
    <source>
        <dbReference type="ARBA" id="ARBA00022801"/>
    </source>
</evidence>
<evidence type="ECO:0000256" key="12">
    <source>
        <dbReference type="PIRSR" id="PIRSR605959-2"/>
    </source>
</evidence>
<feature type="domain" description="Fumarylacetoacetase-like C-terminal" evidence="14">
    <location>
        <begin position="119"/>
        <end position="406"/>
    </location>
</feature>
<dbReference type="GO" id="GO:0006572">
    <property type="term" value="P:L-tyrosine catabolic process"/>
    <property type="evidence" value="ECO:0007669"/>
    <property type="project" value="UniProtKB-KW"/>
</dbReference>
<feature type="binding site" evidence="12">
    <location>
        <position position="234"/>
    </location>
    <ligand>
        <name>substrate</name>
    </ligand>
</feature>
<evidence type="ECO:0000313" key="17">
    <source>
        <dbReference type="Proteomes" id="UP000233781"/>
    </source>
</evidence>
<evidence type="ECO:0000256" key="2">
    <source>
        <dbReference type="ARBA" id="ARBA00001946"/>
    </source>
</evidence>
<evidence type="ECO:0000256" key="11">
    <source>
        <dbReference type="PIRSR" id="PIRSR605959-1"/>
    </source>
</evidence>
<keyword evidence="5 13" id="KW-0479">Metal-binding</keyword>
<evidence type="ECO:0000256" key="13">
    <source>
        <dbReference type="PIRSR" id="PIRSR605959-3"/>
    </source>
</evidence>
<dbReference type="AlphaFoldDB" id="A0A2N3YJS6"/>
<dbReference type="Pfam" id="PF09298">
    <property type="entry name" value="FAA_hydrolase_N"/>
    <property type="match status" value="1"/>
</dbReference>
<evidence type="ECO:0000256" key="9">
    <source>
        <dbReference type="ARBA" id="ARBA00022878"/>
    </source>
</evidence>
<name>A0A2N3YJS6_9MICO</name>
<evidence type="ECO:0000259" key="14">
    <source>
        <dbReference type="Pfam" id="PF01557"/>
    </source>
</evidence>
<dbReference type="Proteomes" id="UP000233781">
    <property type="component" value="Unassembled WGS sequence"/>
</dbReference>
<dbReference type="GO" id="GO:1902000">
    <property type="term" value="P:homogentisate catabolic process"/>
    <property type="evidence" value="ECO:0007669"/>
    <property type="project" value="TreeGrafter"/>
</dbReference>
<reference evidence="16 17" key="1">
    <citation type="submission" date="2017-12" db="EMBL/GenBank/DDBJ databases">
        <title>Sequencing the genomes of 1000 Actinobacteria strains.</title>
        <authorList>
            <person name="Klenk H.-P."/>
        </authorList>
    </citation>
    <scope>NUCLEOTIDE SEQUENCE [LARGE SCALE GENOMIC DNA]</scope>
    <source>
        <strain evidence="16 17">DSM 12806</strain>
    </source>
</reference>
<dbReference type="UniPathway" id="UPA00139">
    <property type="reaction ID" value="UER00341"/>
</dbReference>
<keyword evidence="7 13" id="KW-0106">Calcium</keyword>
<dbReference type="GO" id="GO:0006559">
    <property type="term" value="P:L-phenylalanine catabolic process"/>
    <property type="evidence" value="ECO:0007669"/>
    <property type="project" value="UniProtKB-UniPathway"/>
</dbReference>
<organism evidence="16 17">
    <name type="scientific">Phycicoccus duodecadis</name>
    <dbReference type="NCBI Taxonomy" id="173053"/>
    <lineage>
        <taxon>Bacteria</taxon>
        <taxon>Bacillati</taxon>
        <taxon>Actinomycetota</taxon>
        <taxon>Actinomycetes</taxon>
        <taxon>Micrococcales</taxon>
        <taxon>Intrasporangiaceae</taxon>
        <taxon>Phycicoccus</taxon>
    </lineage>
</organism>